<dbReference type="EMBL" id="WTUX01000011">
    <property type="protein sequence ID" value="MZR12907.1"/>
    <property type="molecule type" value="Genomic_DNA"/>
</dbReference>
<dbReference type="InterPro" id="IPR044691">
    <property type="entry name" value="DCC1_Trx"/>
</dbReference>
<dbReference type="Proteomes" id="UP000467322">
    <property type="component" value="Unassembled WGS sequence"/>
</dbReference>
<dbReference type="GO" id="GO:0015035">
    <property type="term" value="F:protein-disulfide reductase activity"/>
    <property type="evidence" value="ECO:0007669"/>
    <property type="project" value="InterPro"/>
</dbReference>
<evidence type="ECO:0000313" key="3">
    <source>
        <dbReference type="Proteomes" id="UP000467322"/>
    </source>
</evidence>
<gene>
    <name evidence="2" type="ORF">GQE99_07715</name>
</gene>
<dbReference type="InterPro" id="IPR007263">
    <property type="entry name" value="DCC1-like"/>
</dbReference>
<dbReference type="PANTHER" id="PTHR34290:SF2">
    <property type="entry name" value="OS04G0668800 PROTEIN"/>
    <property type="match status" value="1"/>
</dbReference>
<feature type="region of interest" description="Disordered" evidence="1">
    <location>
        <begin position="1"/>
        <end position="20"/>
    </location>
</feature>
<accession>A0A845M5B7</accession>
<evidence type="ECO:0000313" key="2">
    <source>
        <dbReference type="EMBL" id="MZR12907.1"/>
    </source>
</evidence>
<reference evidence="2 3" key="1">
    <citation type="submission" date="2019-12" db="EMBL/GenBank/DDBJ databases">
        <title>Maritimibacter sp. nov. sp. isolated from sea sand.</title>
        <authorList>
            <person name="Kim J."/>
            <person name="Jeong S.E."/>
            <person name="Jung H.S."/>
            <person name="Jeon C.O."/>
        </authorList>
    </citation>
    <scope>NUCLEOTIDE SEQUENCE [LARGE SCALE GENOMIC DNA]</scope>
    <source>
        <strain evidence="2 3">DP07</strain>
    </source>
</reference>
<organism evidence="2 3">
    <name type="scientific">Maritimibacter harenae</name>
    <dbReference type="NCBI Taxonomy" id="2606218"/>
    <lineage>
        <taxon>Bacteria</taxon>
        <taxon>Pseudomonadati</taxon>
        <taxon>Pseudomonadota</taxon>
        <taxon>Alphaproteobacteria</taxon>
        <taxon>Rhodobacterales</taxon>
        <taxon>Roseobacteraceae</taxon>
        <taxon>Maritimibacter</taxon>
    </lineage>
</organism>
<sequence length="162" mass="17119">MTHAKPQTAVAPSARTGDARHDAGAAETTIYFDGSCALCSWEIGQYEKAASGTDVAFVDVSDPDVALAGDVSREAAMKRFHVRTGDGTLRAGAAGFVAVWEALPSWRWAAHLARLPGVMPVLELAYRAFLPVRPLLSRLARLLGAKPMNSEAGHGGRAPHDG</sequence>
<evidence type="ECO:0000256" key="1">
    <source>
        <dbReference type="SAM" id="MobiDB-lite"/>
    </source>
</evidence>
<proteinExistence type="predicted"/>
<keyword evidence="3" id="KW-1185">Reference proteome</keyword>
<dbReference type="AlphaFoldDB" id="A0A845M5B7"/>
<dbReference type="Pfam" id="PF04134">
    <property type="entry name" value="DCC1-like"/>
    <property type="match status" value="1"/>
</dbReference>
<name>A0A845M5B7_9RHOB</name>
<protein>
    <submittedName>
        <fullName evidence="2">DUF393 domain-containing protein</fullName>
    </submittedName>
</protein>
<comment type="caution">
    <text evidence="2">The sequence shown here is derived from an EMBL/GenBank/DDBJ whole genome shotgun (WGS) entry which is preliminary data.</text>
</comment>
<dbReference type="PANTHER" id="PTHR34290">
    <property type="entry name" value="SI:CH73-390P7.2"/>
    <property type="match status" value="1"/>
</dbReference>